<sequence>MTFLGLSLCVSVLCSTISLVLLTPTPYPTPKPVKIEMKCTPDNKFADCPQGYCCVRDEFLPTYVYCKRFGQSGDACTTQDYTHASCPCAAGYGCKPKIISDGVPFVFGTCTKDYNVVG</sequence>
<reference evidence="2 3" key="1">
    <citation type="submission" date="2024-01" db="EMBL/GenBank/DDBJ databases">
        <title>The genome of the rayed Mediterranean limpet Patella caerulea (Linnaeus, 1758).</title>
        <authorList>
            <person name="Anh-Thu Weber A."/>
            <person name="Halstead-Nussloch G."/>
        </authorList>
    </citation>
    <scope>NUCLEOTIDE SEQUENCE [LARGE SCALE GENOMIC DNA]</scope>
    <source>
        <strain evidence="2">AATW-2023a</strain>
        <tissue evidence="2">Whole specimen</tissue>
    </source>
</reference>
<proteinExistence type="predicted"/>
<organism evidence="2 3">
    <name type="scientific">Patella caerulea</name>
    <name type="common">Rayed Mediterranean limpet</name>
    <dbReference type="NCBI Taxonomy" id="87958"/>
    <lineage>
        <taxon>Eukaryota</taxon>
        <taxon>Metazoa</taxon>
        <taxon>Spiralia</taxon>
        <taxon>Lophotrochozoa</taxon>
        <taxon>Mollusca</taxon>
        <taxon>Gastropoda</taxon>
        <taxon>Patellogastropoda</taxon>
        <taxon>Patelloidea</taxon>
        <taxon>Patellidae</taxon>
        <taxon>Patella</taxon>
    </lineage>
</organism>
<feature type="signal peptide" evidence="1">
    <location>
        <begin position="1"/>
        <end position="22"/>
    </location>
</feature>
<comment type="caution">
    <text evidence="2">The sequence shown here is derived from an EMBL/GenBank/DDBJ whole genome shotgun (WGS) entry which is preliminary data.</text>
</comment>
<dbReference type="Proteomes" id="UP001347796">
    <property type="component" value="Unassembled WGS sequence"/>
</dbReference>
<evidence type="ECO:0000313" key="3">
    <source>
        <dbReference type="Proteomes" id="UP001347796"/>
    </source>
</evidence>
<dbReference type="EMBL" id="JAZGQO010000014">
    <property type="protein sequence ID" value="KAK6170160.1"/>
    <property type="molecule type" value="Genomic_DNA"/>
</dbReference>
<evidence type="ECO:0000256" key="1">
    <source>
        <dbReference type="SAM" id="SignalP"/>
    </source>
</evidence>
<dbReference type="Gene3D" id="2.10.80.10">
    <property type="entry name" value="Lipase, subunit A"/>
    <property type="match status" value="1"/>
</dbReference>
<evidence type="ECO:0000313" key="2">
    <source>
        <dbReference type="EMBL" id="KAK6170160.1"/>
    </source>
</evidence>
<name>A0AAN8PGV6_PATCE</name>
<feature type="chain" id="PRO_5042869650" evidence="1">
    <location>
        <begin position="23"/>
        <end position="118"/>
    </location>
</feature>
<protein>
    <submittedName>
        <fullName evidence="2">Uncharacterized protein</fullName>
    </submittedName>
</protein>
<dbReference type="AlphaFoldDB" id="A0AAN8PGV6"/>
<gene>
    <name evidence="2" type="ORF">SNE40_018624</name>
</gene>
<accession>A0AAN8PGV6</accession>
<keyword evidence="1" id="KW-0732">Signal</keyword>
<keyword evidence="3" id="KW-1185">Reference proteome</keyword>